<dbReference type="Pfam" id="PF07715">
    <property type="entry name" value="Plug"/>
    <property type="match status" value="1"/>
</dbReference>
<dbReference type="NCBIfam" id="TIGR04056">
    <property type="entry name" value="OMP_RagA_SusC"/>
    <property type="match status" value="1"/>
</dbReference>
<reference evidence="10" key="1">
    <citation type="submission" date="2023-07" db="EMBL/GenBank/DDBJ databases">
        <title>Two novel species in the genus Flavivirga.</title>
        <authorList>
            <person name="Kwon K."/>
        </authorList>
    </citation>
    <scope>NUCLEOTIDE SEQUENCE</scope>
    <source>
        <strain evidence="10">KCTC 52353</strain>
    </source>
</reference>
<feature type="domain" description="TonB-dependent receptor plug" evidence="9">
    <location>
        <begin position="114"/>
        <end position="224"/>
    </location>
</feature>
<dbReference type="PANTHER" id="PTHR30069:SF29">
    <property type="entry name" value="HEMOGLOBIN AND HEMOGLOBIN-HAPTOGLOBIN-BINDING PROTEIN 1-RELATED"/>
    <property type="match status" value="1"/>
</dbReference>
<keyword evidence="2 8" id="KW-0813">Transport</keyword>
<dbReference type="RefSeq" id="WP_303278037.1">
    <property type="nucleotide sequence ID" value="NZ_JAUOEK010000119.1"/>
</dbReference>
<dbReference type="Gene3D" id="2.40.170.20">
    <property type="entry name" value="TonB-dependent receptor, beta-barrel domain"/>
    <property type="match status" value="1"/>
</dbReference>
<accession>A0ABT8WBC5</accession>
<dbReference type="Pfam" id="PF13715">
    <property type="entry name" value="CarbopepD_reg_2"/>
    <property type="match status" value="1"/>
</dbReference>
<proteinExistence type="inferred from homology"/>
<keyword evidence="3 8" id="KW-1134">Transmembrane beta strand</keyword>
<keyword evidence="4 8" id="KW-0812">Transmembrane</keyword>
<dbReference type="InterPro" id="IPR037066">
    <property type="entry name" value="Plug_dom_sf"/>
</dbReference>
<evidence type="ECO:0000256" key="8">
    <source>
        <dbReference type="PROSITE-ProRule" id="PRU01360"/>
    </source>
</evidence>
<dbReference type="SUPFAM" id="SSF49464">
    <property type="entry name" value="Carboxypeptidase regulatory domain-like"/>
    <property type="match status" value="1"/>
</dbReference>
<dbReference type="InterPro" id="IPR036942">
    <property type="entry name" value="Beta-barrel_TonB_sf"/>
</dbReference>
<dbReference type="InterPro" id="IPR012910">
    <property type="entry name" value="Plug_dom"/>
</dbReference>
<organism evidence="10 11">
    <name type="scientific">Flavivirga aquimarina</name>
    <dbReference type="NCBI Taxonomy" id="2027862"/>
    <lineage>
        <taxon>Bacteria</taxon>
        <taxon>Pseudomonadati</taxon>
        <taxon>Bacteroidota</taxon>
        <taxon>Flavobacteriia</taxon>
        <taxon>Flavobacteriales</taxon>
        <taxon>Flavobacteriaceae</taxon>
        <taxon>Flavivirga</taxon>
    </lineage>
</organism>
<comment type="caution">
    <text evidence="10">The sequence shown here is derived from an EMBL/GenBank/DDBJ whole genome shotgun (WGS) entry which is preliminary data.</text>
</comment>
<dbReference type="PROSITE" id="PS52016">
    <property type="entry name" value="TONB_DEPENDENT_REC_3"/>
    <property type="match status" value="1"/>
</dbReference>
<dbReference type="InterPro" id="IPR023997">
    <property type="entry name" value="TonB-dep_OMP_SusC/RagA_CS"/>
</dbReference>
<evidence type="ECO:0000259" key="9">
    <source>
        <dbReference type="Pfam" id="PF07715"/>
    </source>
</evidence>
<name>A0ABT8WBC5_9FLAO</name>
<gene>
    <name evidence="10" type="ORF">Q4Q35_11070</name>
</gene>
<dbReference type="InterPro" id="IPR039426">
    <property type="entry name" value="TonB-dep_rcpt-like"/>
</dbReference>
<protein>
    <submittedName>
        <fullName evidence="10">TonB-dependent receptor</fullName>
    </submittedName>
</protein>
<keyword evidence="6 8" id="KW-0472">Membrane</keyword>
<evidence type="ECO:0000256" key="3">
    <source>
        <dbReference type="ARBA" id="ARBA00022452"/>
    </source>
</evidence>
<dbReference type="InterPro" id="IPR008969">
    <property type="entry name" value="CarboxyPept-like_regulatory"/>
</dbReference>
<dbReference type="PANTHER" id="PTHR30069">
    <property type="entry name" value="TONB-DEPENDENT OUTER MEMBRANE RECEPTOR"/>
    <property type="match status" value="1"/>
</dbReference>
<evidence type="ECO:0000256" key="7">
    <source>
        <dbReference type="ARBA" id="ARBA00023237"/>
    </source>
</evidence>
<evidence type="ECO:0000256" key="5">
    <source>
        <dbReference type="ARBA" id="ARBA00022729"/>
    </source>
</evidence>
<sequence>MNLKIKLTFIAILFFNIALFAQNEKIKGVVSATDGIPIPGVNVIVQNTTRGVTTDFDGKYEIKANTGEVLVFSYIGFVTKIVIVDSQSTINISMEEDVAKLDEVVVIGYGDQKQKNLTNAISKVGGEVIEKAITPRVDDALRGRIAGVNITTANTEVGGDTRITIRGTGSISGTSAPLIVVDGIPIGTDADLLSSIDPNNIESIEVLKDASSTAIYGSRGANGVIIVTLKSGVVGNTRFSYNTYTGYRFAKKNDNFNLSISEEEVRIDNLFVNTDLSGATAAQIADFNSDYLTAKSELTAQKFIAAANGGETDWQDVVFNGGYVTSHSFSARGGSELTKFDASLSYIKDEGIYLNDQFERYNARIKASSQTKNKKIKYGGTVNVRFVDQDRLPVSFIDPIRQTSWLPQYLNEGTLAYVNPYPNANGTDLNADDTVINSTNIDVRDLTVGSIALESAFNRYFQADGNGGIIVDANGVPVPHPTYQGLTISSTNNNGPRSFLDLRSRTKRQFTGFGSSYIEFKLAKGLKFKQTISGNYRTTRNNLYISTFSDEDQIIESRRSESITTREQLNVESLLTYKKSFGKHNFDVLAGFTYDNFNYSLISLDVQGVFADDFTSNISLADASNSPETFTFLGQEKLVSYFGRIIYDYNDKYLFTFSARTDGSSRFGVENRYGFFPTASVGWNISEENFLIESDVISNLKIRASYGVSGSNDIDSNIFNSLYRSQALASTVTYDGNIGRKVTNLGDPSLGWEQLIETNLGIDFGFFNSTISGSVDYYNRTSEDLILDLQVPSVVGSNNQLQNIGQVRNSGMEIQLNSRIISKPKISWTLSGQVSANKNEVLDLGGAQSIVTSLSDANRPVQWITEIGGPISAFYGYVQDTSQEIPAYEFTESGNGAFDRYDLESQFVFVVDINGDGIIDEDDRTVLGSPYPDFEWGLASNLNIHDFDFSFALNGSHGAERRIGDIGTIRNSDFSPGLVNGSFTDENLTAPRNLTSAHVQDASFVALRNISLGYTFPKDVTDRLGLNRFRIYCTGEHLLYFFAEDYEGFNPESAATTSNGANTPITYGYQRGDGPISRTISVGLNLDF</sequence>
<keyword evidence="11" id="KW-1185">Reference proteome</keyword>
<dbReference type="NCBIfam" id="TIGR04057">
    <property type="entry name" value="SusC_RagA_signa"/>
    <property type="match status" value="1"/>
</dbReference>
<evidence type="ECO:0000256" key="6">
    <source>
        <dbReference type="ARBA" id="ARBA00023136"/>
    </source>
</evidence>
<dbReference type="SUPFAM" id="SSF56935">
    <property type="entry name" value="Porins"/>
    <property type="match status" value="1"/>
</dbReference>
<evidence type="ECO:0000256" key="1">
    <source>
        <dbReference type="ARBA" id="ARBA00004571"/>
    </source>
</evidence>
<keyword evidence="10" id="KW-0675">Receptor</keyword>
<comment type="subcellular location">
    <subcellularLocation>
        <location evidence="1 8">Cell outer membrane</location>
        <topology evidence="1 8">Multi-pass membrane protein</topology>
    </subcellularLocation>
</comment>
<dbReference type="Gene3D" id="2.60.40.1120">
    <property type="entry name" value="Carboxypeptidase-like, regulatory domain"/>
    <property type="match status" value="1"/>
</dbReference>
<dbReference type="EMBL" id="JAUOEK010000119">
    <property type="protein sequence ID" value="MDO5970346.1"/>
    <property type="molecule type" value="Genomic_DNA"/>
</dbReference>
<keyword evidence="5" id="KW-0732">Signal</keyword>
<comment type="similarity">
    <text evidence="8">Belongs to the TonB-dependent receptor family.</text>
</comment>
<dbReference type="Gene3D" id="2.170.130.10">
    <property type="entry name" value="TonB-dependent receptor, plug domain"/>
    <property type="match status" value="1"/>
</dbReference>
<evidence type="ECO:0000256" key="4">
    <source>
        <dbReference type="ARBA" id="ARBA00022692"/>
    </source>
</evidence>
<keyword evidence="7 8" id="KW-0998">Cell outer membrane</keyword>
<evidence type="ECO:0000313" key="11">
    <source>
        <dbReference type="Proteomes" id="UP001176883"/>
    </source>
</evidence>
<dbReference type="InterPro" id="IPR023996">
    <property type="entry name" value="TonB-dep_OMP_SusC/RagA"/>
</dbReference>
<evidence type="ECO:0000313" key="10">
    <source>
        <dbReference type="EMBL" id="MDO5970346.1"/>
    </source>
</evidence>
<dbReference type="Proteomes" id="UP001176883">
    <property type="component" value="Unassembled WGS sequence"/>
</dbReference>
<evidence type="ECO:0000256" key="2">
    <source>
        <dbReference type="ARBA" id="ARBA00022448"/>
    </source>
</evidence>